<dbReference type="Proteomes" id="UP001497644">
    <property type="component" value="Chromosome 11"/>
</dbReference>
<dbReference type="GO" id="GO:0051015">
    <property type="term" value="F:actin filament binding"/>
    <property type="evidence" value="ECO:0007669"/>
    <property type="project" value="InterPro"/>
</dbReference>
<organism evidence="6 7">
    <name type="scientific">Lasius platythorax</name>
    <dbReference type="NCBI Taxonomy" id="488582"/>
    <lineage>
        <taxon>Eukaryota</taxon>
        <taxon>Metazoa</taxon>
        <taxon>Ecdysozoa</taxon>
        <taxon>Arthropoda</taxon>
        <taxon>Hexapoda</taxon>
        <taxon>Insecta</taxon>
        <taxon>Pterygota</taxon>
        <taxon>Neoptera</taxon>
        <taxon>Endopterygota</taxon>
        <taxon>Hymenoptera</taxon>
        <taxon>Apocrita</taxon>
        <taxon>Aculeata</taxon>
        <taxon>Formicoidea</taxon>
        <taxon>Formicidae</taxon>
        <taxon>Formicinae</taxon>
        <taxon>Lasius</taxon>
        <taxon>Lasius</taxon>
    </lineage>
</organism>
<name>A0AAV2N9D8_9HYME</name>
<feature type="region of interest" description="Disordered" evidence="4">
    <location>
        <begin position="829"/>
        <end position="879"/>
    </location>
</feature>
<keyword evidence="2" id="KW-0117">Actin capping</keyword>
<feature type="domain" description="HP" evidence="5">
    <location>
        <begin position="1952"/>
        <end position="2015"/>
    </location>
</feature>
<keyword evidence="3" id="KW-0009">Actin-binding</keyword>
<dbReference type="Gene3D" id="3.40.20.10">
    <property type="entry name" value="Severin"/>
    <property type="match status" value="5"/>
</dbReference>
<dbReference type="SUPFAM" id="SSF55753">
    <property type="entry name" value="Actin depolymerizing proteins"/>
    <property type="match status" value="4"/>
</dbReference>
<evidence type="ECO:0000313" key="6">
    <source>
        <dbReference type="EMBL" id="CAL1675790.1"/>
    </source>
</evidence>
<dbReference type="SMART" id="SM00153">
    <property type="entry name" value="VHP"/>
    <property type="match status" value="1"/>
</dbReference>
<feature type="compositionally biased region" description="Polar residues" evidence="4">
    <location>
        <begin position="1056"/>
        <end position="1075"/>
    </location>
</feature>
<dbReference type="SMART" id="SM00262">
    <property type="entry name" value="GEL"/>
    <property type="match status" value="3"/>
</dbReference>
<dbReference type="GO" id="GO:0005546">
    <property type="term" value="F:phosphatidylinositol-4,5-bisphosphate binding"/>
    <property type="evidence" value="ECO:0007669"/>
    <property type="project" value="TreeGrafter"/>
</dbReference>
<sequence>MERVERLASAATNCTNRSTEKVSMSPKKYIVSKHAPVSILKHKTIDGEGNERQTSFGSSPHVPSPVTFSSSIVESVSHKRHGILKKRSSLDESEILRRRSCSPDVFFADNIYSEFRPILKNQRRSSLDEIIKRDQSPDQQPASILKRKSSREDDREVHQLPGSPEPQSILKRKLANSVRANSVSHHVTIVSDVANTNAGGSTIANMTASSVSDGLEGSEVRPILKKKYGKEEFAGSDVSSLEPRPILKKKLSTESDEHEYDRPKKTILKSSRKNSYEEGGYETESTSPRKLSALKNRATEIENVRPILKQFSRYHDDTRDLTANSFLRKRAQSVGHARSINGDDCVESIRVLAKRRSLESSSPIDVLCTPTIASRSSTTDPPNVCDSYVENSCAIEDSKLSCGKSCQIKQTHINSMEEKNKMDSPVYFVKLDADMDNRDTIEILTQTIDKKEAVKDKEEWQDTQENYATIYRNNSVSKMTQHFKALQEKVSATATENDSQRITLQKSSRGIQRYRERKIQGGERFNTQPVTSQEVREAVLQNQRNTALGVSEALVDEPEPSKLSLAERVRFFNQKIAATDAAQYQERFTQKKRFSARYKTQPVTSEEVEVASRISPLNVNHQIQTLIGEHSKEYERPLHTPSLVSTSSQHDLPKGILKSSIGHMKNLCTKSPELQTMKLIKSVLKRESEESEQPAILPNSEVYLRSILKTNLNLRATNDAGTSRSEGSLNDIESQNQSSETAKFCERLDSSDVTKHSLQCLCDDARTTVPKKSDNVENRVPSHKTAIFRNEKILSNDINNYQIDAIPSRVSKRCNDKWHNNLLMDKSNRVSDVYNDNDDDNDNDDNNDDEDNDKDTDDKKQEGTIAEQKNDDDLNDASLSSNEHKVHNIIGNEKHTDITLCSNSLAKNINQRSALAGRSATQVIASIETSESPSVSIADRLAALRHSGSTSWRQRVGDGKTNETLDNPSSSSEENTTIKSGVLADCIEKLESSMESWKSRIVTPDAINFTVAGKMKVVRSKDDNSSFLTETTTNILNQKKKIPRPQRFKTRKGAVSTPTSPCKDLSSTMRTSFSEPASDDSGEECKTERILLPTVSVLKTDDETFTSFFSGLSLEKCETEYLDLDETDFDIIAPNSKLLAQKRNIRTQRRRATSRNPLKALAARTDLRAEYTEIRTDIARTMKNLNVEKFAKSSTFSIEALAGLASTEDFSTVTLKNVSETSVATNKLQPYKDVMLILVKGRRHVQVRLVEPVVESINSGDNYILVTRSEIFNYIGRYSNVIEKTRAAEITLSIQQRKDLGCQATKVISINEDKLNCTKEQVQQFWNYLGVLNSERLNIVEAGHPDEDELYESAIIDTNMVYELKNEQLVPHEKFWGTLPKIEMLDKNKILVFDFGTEMYIWSGKGVTADKKKLATRLATEMWNEGYDYSECTACPINAARIIGSRKSASSSVKSAKSRPDWCLLAKLTQHVETILFREKFLDWPNVSNVIKARGRKDNARQIDGVITIHLDDNDDMCLPNTTPVDFILEGCHLGRGTGCYDNELKKEYVVATTSVMVWHIDEFSHALLDKSSIGQFYSGDSYIVQWMYSVTITGRELTGLPSKHLAKGRNRSVYFIWQGRNASLNERGAAALLTVELGNDRGPQIRVVQGHEPAAFLNLFSGKLVIHSGKKSEKKCEKQWRLYICRGTLDSETFLIEISCSTRQLRSRGSFILLDTENAKVYVWHGNNSLRHVRENAIKAANKLKENRPEEAGLSNKNNVEIYEIQEGLEPKEFSNALGGMNKKLYWSLETSEIQDHTPRLYHLSSISKTFRATEILCSHRTDLTTPFPFLQDDLYQASQPALFLLDDKNVIWIWQGWWPDNGTEDQSGSKTVRWQAERRAAMTIAIRYWRKTRNTQTTNLPIYLVWAGLEPLQFINLFPEWMYRDDVAELNIEDGRNPGEVLTAEDELARLTQSIYPPAQLLQRPLPDGVDPTRLELYLSQQHFQELLGMSKEEFQQLPNWKQVNLKKEIGLF</sequence>
<protein>
    <recommendedName>
        <fullName evidence="5">HP domain-containing protein</fullName>
    </recommendedName>
</protein>
<evidence type="ECO:0000313" key="7">
    <source>
        <dbReference type="Proteomes" id="UP001497644"/>
    </source>
</evidence>
<feature type="compositionally biased region" description="Polar residues" evidence="4">
    <location>
        <begin position="964"/>
        <end position="976"/>
    </location>
</feature>
<dbReference type="PANTHER" id="PTHR11977">
    <property type="entry name" value="VILLIN"/>
    <property type="match status" value="1"/>
</dbReference>
<dbReference type="InterPro" id="IPR029006">
    <property type="entry name" value="ADF-H/Gelsolin-like_dom_sf"/>
</dbReference>
<feature type="region of interest" description="Disordered" evidence="4">
    <location>
        <begin position="948"/>
        <end position="976"/>
    </location>
</feature>
<evidence type="ECO:0000256" key="4">
    <source>
        <dbReference type="SAM" id="MobiDB-lite"/>
    </source>
</evidence>
<dbReference type="GO" id="GO:0005737">
    <property type="term" value="C:cytoplasm"/>
    <property type="evidence" value="ECO:0007669"/>
    <property type="project" value="TreeGrafter"/>
</dbReference>
<comment type="similarity">
    <text evidence="1">Belongs to the villin/gelsolin family.</text>
</comment>
<feature type="region of interest" description="Disordered" evidence="4">
    <location>
        <begin position="130"/>
        <end position="167"/>
    </location>
</feature>
<evidence type="ECO:0000256" key="3">
    <source>
        <dbReference type="ARBA" id="ARBA00023203"/>
    </source>
</evidence>
<feature type="region of interest" description="Disordered" evidence="4">
    <location>
        <begin position="1044"/>
        <end position="1085"/>
    </location>
</feature>
<dbReference type="GO" id="GO:0015629">
    <property type="term" value="C:actin cytoskeleton"/>
    <property type="evidence" value="ECO:0007669"/>
    <property type="project" value="TreeGrafter"/>
</dbReference>
<dbReference type="InterPro" id="IPR036886">
    <property type="entry name" value="Villin_headpiece_dom_sf"/>
</dbReference>
<dbReference type="InterPro" id="IPR003128">
    <property type="entry name" value="Villin_headpiece"/>
</dbReference>
<dbReference type="Gene3D" id="1.10.950.10">
    <property type="entry name" value="Villin headpiece domain"/>
    <property type="match status" value="1"/>
</dbReference>
<dbReference type="SUPFAM" id="SSF47050">
    <property type="entry name" value="VHP, Villin headpiece domain"/>
    <property type="match status" value="1"/>
</dbReference>
<evidence type="ECO:0000256" key="1">
    <source>
        <dbReference type="ARBA" id="ARBA00008418"/>
    </source>
</evidence>
<dbReference type="PROSITE" id="PS51089">
    <property type="entry name" value="HP"/>
    <property type="match status" value="1"/>
</dbReference>
<evidence type="ECO:0000259" key="5">
    <source>
        <dbReference type="PROSITE" id="PS51089"/>
    </source>
</evidence>
<dbReference type="GO" id="GO:0051016">
    <property type="term" value="P:barbed-end actin filament capping"/>
    <property type="evidence" value="ECO:0007669"/>
    <property type="project" value="TreeGrafter"/>
</dbReference>
<dbReference type="EMBL" id="OZ034834">
    <property type="protein sequence ID" value="CAL1675790.1"/>
    <property type="molecule type" value="Genomic_DNA"/>
</dbReference>
<keyword evidence="7" id="KW-1185">Reference proteome</keyword>
<gene>
    <name evidence="6" type="ORF">LPLAT_LOCUS2097</name>
</gene>
<dbReference type="PRINTS" id="PR00597">
    <property type="entry name" value="GELSOLIN"/>
</dbReference>
<dbReference type="InterPro" id="IPR007123">
    <property type="entry name" value="Gelsolin-like_dom"/>
</dbReference>
<accession>A0AAV2N9D8</accession>
<dbReference type="InterPro" id="IPR036180">
    <property type="entry name" value="Gelsolin-like_dom_sf"/>
</dbReference>
<dbReference type="Pfam" id="PF00626">
    <property type="entry name" value="Gelsolin"/>
    <property type="match status" value="1"/>
</dbReference>
<dbReference type="CDD" id="cd11293">
    <property type="entry name" value="gelsolin_S4_like"/>
    <property type="match status" value="1"/>
</dbReference>
<reference evidence="6" key="1">
    <citation type="submission" date="2024-04" db="EMBL/GenBank/DDBJ databases">
        <authorList>
            <consortium name="Molecular Ecology Group"/>
        </authorList>
    </citation>
    <scope>NUCLEOTIDE SEQUENCE</scope>
</reference>
<feature type="region of interest" description="Disordered" evidence="4">
    <location>
        <begin position="269"/>
        <end position="288"/>
    </location>
</feature>
<feature type="compositionally biased region" description="Acidic residues" evidence="4">
    <location>
        <begin position="835"/>
        <end position="855"/>
    </location>
</feature>
<dbReference type="GO" id="GO:0008154">
    <property type="term" value="P:actin polymerization or depolymerization"/>
    <property type="evidence" value="ECO:0007669"/>
    <property type="project" value="TreeGrafter"/>
</dbReference>
<dbReference type="GO" id="GO:0051014">
    <property type="term" value="P:actin filament severing"/>
    <property type="evidence" value="ECO:0007669"/>
    <property type="project" value="TreeGrafter"/>
</dbReference>
<evidence type="ECO:0000256" key="2">
    <source>
        <dbReference type="ARBA" id="ARBA00022467"/>
    </source>
</evidence>
<dbReference type="PANTHER" id="PTHR11977:SF45">
    <property type="entry name" value="SUPERVILLIN"/>
    <property type="match status" value="1"/>
</dbReference>
<feature type="compositionally biased region" description="Basic and acidic residues" evidence="4">
    <location>
        <begin position="856"/>
        <end position="872"/>
    </location>
</feature>
<dbReference type="SUPFAM" id="SSF82754">
    <property type="entry name" value="C-terminal, gelsolin-like domain of Sec23/24"/>
    <property type="match status" value="1"/>
</dbReference>
<dbReference type="Pfam" id="PF02209">
    <property type="entry name" value="VHP"/>
    <property type="match status" value="1"/>
</dbReference>
<proteinExistence type="inferred from homology"/>
<dbReference type="InterPro" id="IPR007122">
    <property type="entry name" value="Villin/Gelsolin"/>
</dbReference>